<proteinExistence type="predicted"/>
<gene>
    <name evidence="1" type="primary">cusF_7</name>
    <name evidence="1" type="ORF">GALL_230920</name>
</gene>
<accession>A0A1J5RZB6</accession>
<protein>
    <submittedName>
        <fullName evidence="1">Cation efflux system protein CusF</fullName>
    </submittedName>
</protein>
<dbReference type="Pfam" id="PF11604">
    <property type="entry name" value="CusF_Ec"/>
    <property type="match status" value="1"/>
</dbReference>
<evidence type="ECO:0000313" key="1">
    <source>
        <dbReference type="EMBL" id="OIQ94859.1"/>
    </source>
</evidence>
<reference evidence="1" key="1">
    <citation type="submission" date="2016-10" db="EMBL/GenBank/DDBJ databases">
        <title>Sequence of Gallionella enrichment culture.</title>
        <authorList>
            <person name="Poehlein A."/>
            <person name="Muehling M."/>
            <person name="Daniel R."/>
        </authorList>
    </citation>
    <scope>NUCLEOTIDE SEQUENCE</scope>
</reference>
<dbReference type="EMBL" id="MLJW01000177">
    <property type="protein sequence ID" value="OIQ94859.1"/>
    <property type="molecule type" value="Genomic_DNA"/>
</dbReference>
<dbReference type="Gene3D" id="2.40.50.320">
    <property type="entry name" value="Copper binding periplasmic protein CusF"/>
    <property type="match status" value="1"/>
</dbReference>
<organism evidence="1">
    <name type="scientific">mine drainage metagenome</name>
    <dbReference type="NCBI Taxonomy" id="410659"/>
    <lineage>
        <taxon>unclassified sequences</taxon>
        <taxon>metagenomes</taxon>
        <taxon>ecological metagenomes</taxon>
    </lineage>
</organism>
<comment type="caution">
    <text evidence="1">The sequence shown here is derived from an EMBL/GenBank/DDBJ whole genome shotgun (WGS) entry which is preliminary data.</text>
</comment>
<dbReference type="InterPro" id="IPR021647">
    <property type="entry name" value="CusF_Ec"/>
</dbReference>
<dbReference type="InterPro" id="IPR042230">
    <property type="entry name" value="CusF_sf"/>
</dbReference>
<name>A0A1J5RZB6_9ZZZZ</name>
<sequence length="106" mass="11383">MKQLMILLAALALFPMGNASAHDGMDMGEMSAKADANKGIGVVEAVDRDKGMVTLNHEPIASLGWPAMTMDFAVGDKKLFGKLATGKKVEFQFVKQHNSYVITGVK</sequence>
<dbReference type="AlphaFoldDB" id="A0A1J5RZB6"/>